<dbReference type="OrthoDB" id="9869480at2"/>
<sequence>MLQLKTVCVDDYGERWLSRTEIAEMLSISRPTAWRLLNKMRAIPKYRGAFLDLSSTLKRVRERDLKKFLEEQNLAYLKK</sequence>
<dbReference type="EMBL" id="VULN01000024">
    <property type="protein sequence ID" value="MSS83125.1"/>
    <property type="molecule type" value="Genomic_DNA"/>
</dbReference>
<reference evidence="2 3" key="1">
    <citation type="submission" date="2019-08" db="EMBL/GenBank/DDBJ databases">
        <title>In-depth cultivation of the pig gut microbiome towards novel bacterial diversity and tailored functional studies.</title>
        <authorList>
            <person name="Wylensek D."/>
            <person name="Hitch T.C.A."/>
            <person name="Clavel T."/>
        </authorList>
    </citation>
    <scope>NUCLEOTIDE SEQUENCE [LARGE SCALE GENOMIC DNA]</scope>
    <source>
        <strain evidence="2 3">WCA-389-WT-5B</strain>
    </source>
</reference>
<evidence type="ECO:0000259" key="1">
    <source>
        <dbReference type="Pfam" id="PF12728"/>
    </source>
</evidence>
<protein>
    <submittedName>
        <fullName evidence="2">Helix-turn-helix domain-containing protein</fullName>
    </submittedName>
</protein>
<gene>
    <name evidence="2" type="ORF">FX155_11065</name>
</gene>
<proteinExistence type="predicted"/>
<organism evidence="2 3">
    <name type="scientific">Acidaminococcus fermentans</name>
    <dbReference type="NCBI Taxonomy" id="905"/>
    <lineage>
        <taxon>Bacteria</taxon>
        <taxon>Bacillati</taxon>
        <taxon>Bacillota</taxon>
        <taxon>Negativicutes</taxon>
        <taxon>Acidaminococcales</taxon>
        <taxon>Acidaminococcaceae</taxon>
        <taxon>Acidaminococcus</taxon>
    </lineage>
</organism>
<evidence type="ECO:0000313" key="2">
    <source>
        <dbReference type="EMBL" id="MSS83125.1"/>
    </source>
</evidence>
<dbReference type="InterPro" id="IPR041657">
    <property type="entry name" value="HTH_17"/>
</dbReference>
<feature type="domain" description="Helix-turn-helix" evidence="1">
    <location>
        <begin position="16"/>
        <end position="72"/>
    </location>
</feature>
<dbReference type="AlphaFoldDB" id="A0A6N7W1F8"/>
<dbReference type="RefSeq" id="WP_154488742.1">
    <property type="nucleotide sequence ID" value="NZ_VULN01000024.1"/>
</dbReference>
<name>A0A6N7W1F8_ACIFE</name>
<comment type="caution">
    <text evidence="2">The sequence shown here is derived from an EMBL/GenBank/DDBJ whole genome shotgun (WGS) entry which is preliminary data.</text>
</comment>
<evidence type="ECO:0000313" key="3">
    <source>
        <dbReference type="Proteomes" id="UP000441455"/>
    </source>
</evidence>
<dbReference type="Pfam" id="PF12728">
    <property type="entry name" value="HTH_17"/>
    <property type="match status" value="1"/>
</dbReference>
<dbReference type="Proteomes" id="UP000441455">
    <property type="component" value="Unassembled WGS sequence"/>
</dbReference>
<accession>A0A6N7W1F8</accession>